<sequence>MLPPQQINYDPSHPRFEKKSSPNFIPLIESWKKLFEKLSLACIILQVGPKLVDTSFQFYRADRKRAYLSISVRHDIEYCVYLKHKIQDLIDQNVVKAVLPIVDSNPLTNYGGTTINMIETEDEFCMVKVIVPTGPKNLEEIIGSPSIIEKLNFSSMTLRQTFASLSREEEYANEDGLGEGMGNLLEEGNAAPKKRIDTSGKRDTEPMEKFLN</sequence>
<feature type="region of interest" description="Disordered" evidence="1">
    <location>
        <begin position="172"/>
        <end position="212"/>
    </location>
</feature>
<accession>A0A6N2C1M2</accession>
<gene>
    <name evidence="2" type="ORF">EJD97_003222</name>
</gene>
<evidence type="ECO:0000256" key="1">
    <source>
        <dbReference type="SAM" id="MobiDB-lite"/>
    </source>
</evidence>
<reference evidence="2" key="1">
    <citation type="submission" date="2019-05" db="EMBL/GenBank/DDBJ databases">
        <title>The de novo reference genome and transcriptome assemblies of the wild tomato species Solanum chilense.</title>
        <authorList>
            <person name="Stam R."/>
            <person name="Nosenko T."/>
            <person name="Hoerger A.C."/>
            <person name="Stephan W."/>
            <person name="Seidel M.A."/>
            <person name="Kuhn J.M.M."/>
            <person name="Haberer G."/>
            <person name="Tellier A."/>
        </authorList>
    </citation>
    <scope>NUCLEOTIDE SEQUENCE</scope>
    <source>
        <tissue evidence="2">Mature leaves</tissue>
    </source>
</reference>
<protein>
    <submittedName>
        <fullName evidence="2">Uncharacterized protein</fullName>
    </submittedName>
</protein>
<organism evidence="2">
    <name type="scientific">Solanum chilense</name>
    <name type="common">Tomato</name>
    <name type="synonym">Lycopersicon chilense</name>
    <dbReference type="NCBI Taxonomy" id="4083"/>
    <lineage>
        <taxon>Eukaryota</taxon>
        <taxon>Viridiplantae</taxon>
        <taxon>Streptophyta</taxon>
        <taxon>Embryophyta</taxon>
        <taxon>Tracheophyta</taxon>
        <taxon>Spermatophyta</taxon>
        <taxon>Magnoliopsida</taxon>
        <taxon>eudicotyledons</taxon>
        <taxon>Gunneridae</taxon>
        <taxon>Pentapetalae</taxon>
        <taxon>asterids</taxon>
        <taxon>lamiids</taxon>
        <taxon>Solanales</taxon>
        <taxon>Solanaceae</taxon>
        <taxon>Solanoideae</taxon>
        <taxon>Solaneae</taxon>
        <taxon>Solanum</taxon>
        <taxon>Solanum subgen. Lycopersicon</taxon>
    </lineage>
</organism>
<dbReference type="PANTHER" id="PTHR32108">
    <property type="entry name" value="DNA-DIRECTED RNA POLYMERASE SUBUNIT ALPHA"/>
    <property type="match status" value="1"/>
</dbReference>
<name>A0A6N2C1M2_SOLCI</name>
<comment type="caution">
    <text evidence="2">The sequence shown here is derived from an EMBL/GenBank/DDBJ whole genome shotgun (WGS) entry which is preliminary data.</text>
</comment>
<proteinExistence type="predicted"/>
<dbReference type="PANTHER" id="PTHR32108:SF6">
    <property type="entry name" value="GAG-PRO"/>
    <property type="match status" value="1"/>
</dbReference>
<dbReference type="EMBL" id="RXGB01001436">
    <property type="protein sequence ID" value="TMW98989.1"/>
    <property type="molecule type" value="Genomic_DNA"/>
</dbReference>
<dbReference type="AlphaFoldDB" id="A0A6N2C1M2"/>
<feature type="compositionally biased region" description="Basic and acidic residues" evidence="1">
    <location>
        <begin position="194"/>
        <end position="212"/>
    </location>
</feature>
<evidence type="ECO:0000313" key="2">
    <source>
        <dbReference type="EMBL" id="TMW98989.1"/>
    </source>
</evidence>